<dbReference type="STRING" id="74557.A0A1V9YEN0"/>
<accession>A0A1V9YEN0</accession>
<evidence type="ECO:0000313" key="4">
    <source>
        <dbReference type="Proteomes" id="UP000243217"/>
    </source>
</evidence>
<dbReference type="SUPFAM" id="SSF56801">
    <property type="entry name" value="Acetyl-CoA synthetase-like"/>
    <property type="match status" value="1"/>
</dbReference>
<reference evidence="3 4" key="1">
    <citation type="journal article" date="2014" name="Genome Biol. Evol.">
        <title>The secreted proteins of Achlya hypogyna and Thraustotheca clavata identify the ancestral oomycete secretome and reveal gene acquisitions by horizontal gene transfer.</title>
        <authorList>
            <person name="Misner I."/>
            <person name="Blouin N."/>
            <person name="Leonard G."/>
            <person name="Richards T.A."/>
            <person name="Lane C.E."/>
        </authorList>
    </citation>
    <scope>NUCLEOTIDE SEQUENCE [LARGE SCALE GENOMIC DNA]</scope>
    <source>
        <strain evidence="3 4">ATCC 34112</strain>
    </source>
</reference>
<keyword evidence="2" id="KW-0067">ATP-binding</keyword>
<feature type="non-terminal residue" evidence="3">
    <location>
        <position position="1"/>
    </location>
</feature>
<dbReference type="EMBL" id="JNBS01004069">
    <property type="protein sequence ID" value="OQR84170.1"/>
    <property type="molecule type" value="Genomic_DNA"/>
</dbReference>
<dbReference type="GO" id="GO:0005783">
    <property type="term" value="C:endoplasmic reticulum"/>
    <property type="evidence" value="ECO:0007669"/>
    <property type="project" value="TreeGrafter"/>
</dbReference>
<organism evidence="3 4">
    <name type="scientific">Thraustotheca clavata</name>
    <dbReference type="NCBI Taxonomy" id="74557"/>
    <lineage>
        <taxon>Eukaryota</taxon>
        <taxon>Sar</taxon>
        <taxon>Stramenopiles</taxon>
        <taxon>Oomycota</taxon>
        <taxon>Saprolegniomycetes</taxon>
        <taxon>Saprolegniales</taxon>
        <taxon>Achlyaceae</taxon>
        <taxon>Thraustotheca</taxon>
    </lineage>
</organism>
<sequence>RKKNIFKLSQGEYVAPEKIELTIQNSPFVSQSYVYGDSLHAVLVGIIVPEEKEIIDLAKALNISGTYPKLCKEPKIMDTVLKDIVAVGKKSLLNGFECVRAILLHPDPFTIENDLLTPTFKIKRNDVKKLFIKEIDALYAKTGDVVAGKNVQQA</sequence>
<dbReference type="Proteomes" id="UP000243217">
    <property type="component" value="Unassembled WGS sequence"/>
</dbReference>
<evidence type="ECO:0000256" key="2">
    <source>
        <dbReference type="ARBA" id="ARBA00022840"/>
    </source>
</evidence>
<dbReference type="OrthoDB" id="189102at2759"/>
<dbReference type="AlphaFoldDB" id="A0A1V9YEN0"/>
<evidence type="ECO:0000256" key="1">
    <source>
        <dbReference type="ARBA" id="ARBA00022741"/>
    </source>
</evidence>
<dbReference type="GO" id="GO:0005524">
    <property type="term" value="F:ATP binding"/>
    <property type="evidence" value="ECO:0007669"/>
    <property type="project" value="UniProtKB-KW"/>
</dbReference>
<comment type="caution">
    <text evidence="3">The sequence shown here is derived from an EMBL/GenBank/DDBJ whole genome shotgun (WGS) entry which is preliminary data.</text>
</comment>
<evidence type="ECO:0000313" key="3">
    <source>
        <dbReference type="EMBL" id="OQR84170.1"/>
    </source>
</evidence>
<dbReference type="PANTHER" id="PTHR43272:SF33">
    <property type="entry name" value="AMP-BINDING DOMAIN-CONTAINING PROTEIN-RELATED"/>
    <property type="match status" value="1"/>
</dbReference>
<dbReference type="GO" id="GO:0016020">
    <property type="term" value="C:membrane"/>
    <property type="evidence" value="ECO:0007669"/>
    <property type="project" value="TreeGrafter"/>
</dbReference>
<proteinExistence type="predicted"/>
<name>A0A1V9YEN0_9STRA</name>
<evidence type="ECO:0008006" key="5">
    <source>
        <dbReference type="Google" id="ProtNLM"/>
    </source>
</evidence>
<keyword evidence="4" id="KW-1185">Reference proteome</keyword>
<keyword evidence="1" id="KW-0547">Nucleotide-binding</keyword>
<gene>
    <name evidence="3" type="ORF">THRCLA_23095</name>
</gene>
<protein>
    <recommendedName>
        <fullName evidence="5">Long-chain-fatty-acid-CoA ligase</fullName>
    </recommendedName>
</protein>
<dbReference type="GO" id="GO:0004467">
    <property type="term" value="F:long-chain fatty acid-CoA ligase activity"/>
    <property type="evidence" value="ECO:0007669"/>
    <property type="project" value="TreeGrafter"/>
</dbReference>
<dbReference type="PANTHER" id="PTHR43272">
    <property type="entry name" value="LONG-CHAIN-FATTY-ACID--COA LIGASE"/>
    <property type="match status" value="1"/>
</dbReference>